<feature type="region of interest" description="Disordered" evidence="1">
    <location>
        <begin position="220"/>
        <end position="273"/>
    </location>
</feature>
<comment type="caution">
    <text evidence="2">The sequence shown here is derived from an EMBL/GenBank/DDBJ whole genome shotgun (WGS) entry which is preliminary data.</text>
</comment>
<feature type="region of interest" description="Disordered" evidence="1">
    <location>
        <begin position="21"/>
        <end position="75"/>
    </location>
</feature>
<feature type="compositionally biased region" description="Polar residues" evidence="1">
    <location>
        <begin position="56"/>
        <end position="75"/>
    </location>
</feature>
<feature type="region of interest" description="Disordered" evidence="1">
    <location>
        <begin position="148"/>
        <end position="183"/>
    </location>
</feature>
<name>A0A9Q3GUZ0_9BASI</name>
<organism evidence="2 3">
    <name type="scientific">Austropuccinia psidii MF-1</name>
    <dbReference type="NCBI Taxonomy" id="1389203"/>
    <lineage>
        <taxon>Eukaryota</taxon>
        <taxon>Fungi</taxon>
        <taxon>Dikarya</taxon>
        <taxon>Basidiomycota</taxon>
        <taxon>Pucciniomycotina</taxon>
        <taxon>Pucciniomycetes</taxon>
        <taxon>Pucciniales</taxon>
        <taxon>Sphaerophragmiaceae</taxon>
        <taxon>Austropuccinia</taxon>
    </lineage>
</organism>
<reference evidence="2" key="1">
    <citation type="submission" date="2021-03" db="EMBL/GenBank/DDBJ databases">
        <title>Draft genome sequence of rust myrtle Austropuccinia psidii MF-1, a brazilian biotype.</title>
        <authorList>
            <person name="Quecine M.C."/>
            <person name="Pachon D.M.R."/>
            <person name="Bonatelli M.L."/>
            <person name="Correr F.H."/>
            <person name="Franceschini L.M."/>
            <person name="Leite T.F."/>
            <person name="Margarido G.R.A."/>
            <person name="Almeida C.A."/>
            <person name="Ferrarezi J.A."/>
            <person name="Labate C.A."/>
        </authorList>
    </citation>
    <scope>NUCLEOTIDE SEQUENCE</scope>
    <source>
        <strain evidence="2">MF-1</strain>
    </source>
</reference>
<proteinExistence type="predicted"/>
<evidence type="ECO:0000313" key="3">
    <source>
        <dbReference type="Proteomes" id="UP000765509"/>
    </source>
</evidence>
<dbReference type="Proteomes" id="UP000765509">
    <property type="component" value="Unassembled WGS sequence"/>
</dbReference>
<gene>
    <name evidence="2" type="ORF">O181_019365</name>
</gene>
<dbReference type="EMBL" id="AVOT02005666">
    <property type="protein sequence ID" value="MBW0479650.1"/>
    <property type="molecule type" value="Genomic_DNA"/>
</dbReference>
<keyword evidence="3" id="KW-1185">Reference proteome</keyword>
<evidence type="ECO:0000256" key="1">
    <source>
        <dbReference type="SAM" id="MobiDB-lite"/>
    </source>
</evidence>
<feature type="region of interest" description="Disordered" evidence="1">
    <location>
        <begin position="111"/>
        <end position="131"/>
    </location>
</feature>
<accession>A0A9Q3GUZ0</accession>
<protein>
    <submittedName>
        <fullName evidence="2">Uncharacterized protein</fullName>
    </submittedName>
</protein>
<feature type="compositionally biased region" description="Polar residues" evidence="1">
    <location>
        <begin position="222"/>
        <end position="261"/>
    </location>
</feature>
<sequence>MKPFFFLFYLVEENYIPLETQSQANTPVTPSEPEGSKGKGKRHSEGLMTSKRWKPISTQRSRKPQNSASIQGTPTLTTCTGKITIINPAVTSEGKLPKSVDNKFLQGMVKEDREGLSRTRRPGGGHLGNSGGWKEIEGSHTHSAIHIKVQQKPQTRGLEGYGSRSSAPPTPQRPFSMEHGQQEVQPRISLGIICSKLPEDMSQRDRLQGPYGNHQRLESHKTVQTPGGSQVVGQTSSPVASHHSGTSISVAKSHHSSQSQEVCRRRQGYKGKKDLFQPKAGRVRPNDPEAVRLGERSTKESEIVVHTSRISSPIVSNINPTQIEHNVVTPESNLNSDSLSLQMSQYAEQNKKQFAELQASHERMKKLTDSMEKIFKNIPEGHAQLSKASEETNKRLNQVFEEKNHRKKDRDFLDQDINKLFNVYHNMNPQPQVHVVDNPYHQGEIKPDALLVLSL</sequence>
<dbReference type="AlphaFoldDB" id="A0A9Q3GUZ0"/>
<evidence type="ECO:0000313" key="2">
    <source>
        <dbReference type="EMBL" id="MBW0479650.1"/>
    </source>
</evidence>